<gene>
    <name evidence="2" type="ORF">OS493_038269</name>
</gene>
<keyword evidence="3" id="KW-1185">Reference proteome</keyword>
<feature type="chain" id="PRO_5040722335" evidence="1">
    <location>
        <begin position="21"/>
        <end position="141"/>
    </location>
</feature>
<comment type="caution">
    <text evidence="2">The sequence shown here is derived from an EMBL/GenBank/DDBJ whole genome shotgun (WGS) entry which is preliminary data.</text>
</comment>
<evidence type="ECO:0000313" key="3">
    <source>
        <dbReference type="Proteomes" id="UP001163046"/>
    </source>
</evidence>
<dbReference type="EMBL" id="MU827392">
    <property type="protein sequence ID" value="KAJ7350136.1"/>
    <property type="molecule type" value="Genomic_DNA"/>
</dbReference>
<reference evidence="2" key="1">
    <citation type="submission" date="2023-01" db="EMBL/GenBank/DDBJ databases">
        <title>Genome assembly of the deep-sea coral Lophelia pertusa.</title>
        <authorList>
            <person name="Herrera S."/>
            <person name="Cordes E."/>
        </authorList>
    </citation>
    <scope>NUCLEOTIDE SEQUENCE</scope>
    <source>
        <strain evidence="2">USNM1676648</strain>
        <tissue evidence="2">Polyp</tissue>
    </source>
</reference>
<accession>A0A9X0CIX0</accession>
<evidence type="ECO:0000313" key="2">
    <source>
        <dbReference type="EMBL" id="KAJ7350136.1"/>
    </source>
</evidence>
<keyword evidence="1" id="KW-0732">Signal</keyword>
<dbReference type="Proteomes" id="UP001163046">
    <property type="component" value="Unassembled WGS sequence"/>
</dbReference>
<evidence type="ECO:0000256" key="1">
    <source>
        <dbReference type="SAM" id="SignalP"/>
    </source>
</evidence>
<sequence length="141" mass="16032">MKLLLRTVLLLCAIVVFVKGDHFSGEVEDNEDELSELVAWDLEDPAIGPTGPPTNLGMAFEYLMECFMKKHKGVMKNDCIKEFKRKLPDDFKPERKMALANCAINRFKECQKHDDDVQKPMKCMLAFNECVTKVENEGSSA</sequence>
<organism evidence="2 3">
    <name type="scientific">Desmophyllum pertusum</name>
    <dbReference type="NCBI Taxonomy" id="174260"/>
    <lineage>
        <taxon>Eukaryota</taxon>
        <taxon>Metazoa</taxon>
        <taxon>Cnidaria</taxon>
        <taxon>Anthozoa</taxon>
        <taxon>Hexacorallia</taxon>
        <taxon>Scleractinia</taxon>
        <taxon>Caryophylliina</taxon>
        <taxon>Caryophylliidae</taxon>
        <taxon>Desmophyllum</taxon>
    </lineage>
</organism>
<name>A0A9X0CIX0_9CNID</name>
<dbReference type="AlphaFoldDB" id="A0A9X0CIX0"/>
<feature type="signal peptide" evidence="1">
    <location>
        <begin position="1"/>
        <end position="20"/>
    </location>
</feature>
<protein>
    <submittedName>
        <fullName evidence="2">Uncharacterized protein</fullName>
    </submittedName>
</protein>
<proteinExistence type="predicted"/>